<dbReference type="InterPro" id="IPR009057">
    <property type="entry name" value="Homeodomain-like_sf"/>
</dbReference>
<sequence length="188" mass="22522">MPKILQNARETILKEGYILLEEKGYNNFSMRELANRCEIGLGTVYNYFENKMSLVMEIFNNTWTEVIEESRNIKEKDMELEEKIKSIYKNLEKFLKYHKEVFYHITKEDKIVKEKKADSDKCKKNDVMEELYVIVDEIIEVHKENKDITINMETRKLTSFLISNMITLSMKNTEYTIDDFLYILVNKL</sequence>
<dbReference type="EMBL" id="SRYR01000001">
    <property type="protein sequence ID" value="TGY43632.1"/>
    <property type="molecule type" value="Genomic_DNA"/>
</dbReference>
<feature type="domain" description="HTH tetR-type" evidence="3">
    <location>
        <begin position="6"/>
        <end position="66"/>
    </location>
</feature>
<dbReference type="PANTHER" id="PTHR43479">
    <property type="entry name" value="ACREF/ENVCD OPERON REPRESSOR-RELATED"/>
    <property type="match status" value="1"/>
</dbReference>
<dbReference type="PROSITE" id="PS01081">
    <property type="entry name" value="HTH_TETR_1"/>
    <property type="match status" value="1"/>
</dbReference>
<comment type="caution">
    <text evidence="4">The sequence shown here is derived from an EMBL/GenBank/DDBJ whole genome shotgun (WGS) entry which is preliminary data.</text>
</comment>
<dbReference type="OrthoDB" id="9812993at2"/>
<dbReference type="InterPro" id="IPR023772">
    <property type="entry name" value="DNA-bd_HTH_TetR-type_CS"/>
</dbReference>
<protein>
    <submittedName>
        <fullName evidence="4">TetR/AcrR family transcriptional regulator</fullName>
    </submittedName>
</protein>
<dbReference type="SUPFAM" id="SSF46689">
    <property type="entry name" value="Homeodomain-like"/>
    <property type="match status" value="1"/>
</dbReference>
<dbReference type="PRINTS" id="PR00455">
    <property type="entry name" value="HTHTETR"/>
</dbReference>
<dbReference type="InterPro" id="IPR050624">
    <property type="entry name" value="HTH-type_Tx_Regulator"/>
</dbReference>
<evidence type="ECO:0000313" key="5">
    <source>
        <dbReference type="Proteomes" id="UP000306888"/>
    </source>
</evidence>
<dbReference type="InterPro" id="IPR001647">
    <property type="entry name" value="HTH_TetR"/>
</dbReference>
<dbReference type="RefSeq" id="WP_136004134.1">
    <property type="nucleotide sequence ID" value="NZ_SRYR01000001.1"/>
</dbReference>
<accession>A0A4S2DPB4</accession>
<dbReference type="PANTHER" id="PTHR43479:SF11">
    <property type="entry name" value="ACREF_ENVCD OPERON REPRESSOR-RELATED"/>
    <property type="match status" value="1"/>
</dbReference>
<dbReference type="GO" id="GO:0003677">
    <property type="term" value="F:DNA binding"/>
    <property type="evidence" value="ECO:0007669"/>
    <property type="project" value="UniProtKB-UniRule"/>
</dbReference>
<organism evidence="4 5">
    <name type="scientific">Clostridium sartagoforme</name>
    <dbReference type="NCBI Taxonomy" id="84031"/>
    <lineage>
        <taxon>Bacteria</taxon>
        <taxon>Bacillati</taxon>
        <taxon>Bacillota</taxon>
        <taxon>Clostridia</taxon>
        <taxon>Eubacteriales</taxon>
        <taxon>Clostridiaceae</taxon>
        <taxon>Clostridium</taxon>
    </lineage>
</organism>
<dbReference type="Proteomes" id="UP000306888">
    <property type="component" value="Unassembled WGS sequence"/>
</dbReference>
<evidence type="ECO:0000256" key="1">
    <source>
        <dbReference type="ARBA" id="ARBA00023125"/>
    </source>
</evidence>
<keyword evidence="5" id="KW-1185">Reference proteome</keyword>
<proteinExistence type="predicted"/>
<dbReference type="Pfam" id="PF00440">
    <property type="entry name" value="TetR_N"/>
    <property type="match status" value="1"/>
</dbReference>
<keyword evidence="1 2" id="KW-0238">DNA-binding</keyword>
<name>A0A4S2DPB4_9CLOT</name>
<gene>
    <name evidence="4" type="ORF">E5347_02130</name>
</gene>
<dbReference type="PROSITE" id="PS50977">
    <property type="entry name" value="HTH_TETR_2"/>
    <property type="match status" value="1"/>
</dbReference>
<dbReference type="AlphaFoldDB" id="A0A4S2DPB4"/>
<evidence type="ECO:0000259" key="3">
    <source>
        <dbReference type="PROSITE" id="PS50977"/>
    </source>
</evidence>
<feature type="DNA-binding region" description="H-T-H motif" evidence="2">
    <location>
        <begin position="29"/>
        <end position="48"/>
    </location>
</feature>
<reference evidence="4 5" key="1">
    <citation type="submission" date="2019-04" db="EMBL/GenBank/DDBJ databases">
        <title>Microbes associate with the intestines of laboratory mice.</title>
        <authorList>
            <person name="Navarre W."/>
            <person name="Wong E."/>
            <person name="Huang K."/>
            <person name="Tropini C."/>
            <person name="Ng K."/>
            <person name="Yu B."/>
        </authorList>
    </citation>
    <scope>NUCLEOTIDE SEQUENCE [LARGE SCALE GENOMIC DNA]</scope>
    <source>
        <strain evidence="4 5">NM50_B9-20</strain>
    </source>
</reference>
<evidence type="ECO:0000313" key="4">
    <source>
        <dbReference type="EMBL" id="TGY43632.1"/>
    </source>
</evidence>
<evidence type="ECO:0000256" key="2">
    <source>
        <dbReference type="PROSITE-ProRule" id="PRU00335"/>
    </source>
</evidence>
<dbReference type="Gene3D" id="1.10.357.10">
    <property type="entry name" value="Tetracycline Repressor, domain 2"/>
    <property type="match status" value="1"/>
</dbReference>